<evidence type="ECO:0000313" key="1">
    <source>
        <dbReference type="EMBL" id="XCP83103.1"/>
    </source>
</evidence>
<gene>
    <name evidence="1" type="ORF">ABXS69_04260</name>
</gene>
<dbReference type="RefSeq" id="WP_366181314.1">
    <property type="nucleotide sequence ID" value="NZ_CP159989.1"/>
</dbReference>
<organism evidence="1">
    <name type="scientific">Actinomyces timonensis</name>
    <dbReference type="NCBI Taxonomy" id="1288391"/>
    <lineage>
        <taxon>Bacteria</taxon>
        <taxon>Bacillati</taxon>
        <taxon>Actinomycetota</taxon>
        <taxon>Actinomycetes</taxon>
        <taxon>Actinomycetales</taxon>
        <taxon>Actinomycetaceae</taxon>
        <taxon>Actinomyces</taxon>
    </lineage>
</organism>
<name>A0AAU8N3K7_9ACTO</name>
<proteinExistence type="predicted"/>
<protein>
    <submittedName>
        <fullName evidence="1">Uncharacterized protein</fullName>
    </submittedName>
</protein>
<dbReference type="AlphaFoldDB" id="A0AAU8N3K7"/>
<accession>A0AAU8N3K7</accession>
<reference evidence="1" key="1">
    <citation type="submission" date="2024-05" db="EMBL/GenBank/DDBJ databases">
        <title>Draft genome assemblies of 36 bacteria isolated from hibernating arctic ground squirrels.</title>
        <authorList>
            <person name="McKee H."/>
            <person name="Mullen L."/>
            <person name="Drown D.M."/>
            <person name="Duddleston K.N."/>
        </authorList>
    </citation>
    <scope>NUCLEOTIDE SEQUENCE</scope>
    <source>
        <strain evidence="1">AR004</strain>
    </source>
</reference>
<dbReference type="EMBL" id="CP159989">
    <property type="protein sequence ID" value="XCP83103.1"/>
    <property type="molecule type" value="Genomic_DNA"/>
</dbReference>
<sequence length="100" mass="10669">MSTTTRPDHAEAGRLLLEGLVRRDERGTALAANAVVVVSQGDKEEASAQSLVEGFRASAREVITVPYDKAMREQSLRSDKLAPATRAAWLHAAAAVARGL</sequence>